<dbReference type="InterPro" id="IPR022902">
    <property type="entry name" value="NAcTrfase_Eis"/>
</dbReference>
<evidence type="ECO:0000313" key="6">
    <source>
        <dbReference type="EMBL" id="GGY00911.1"/>
    </source>
</evidence>
<sequence length="406" mass="43444">MGAEVCDGSGLRVLALEPGRWDSFCETLTWHTGAPAKPRAAWAPMREVVDYDRSMLAYDGEEVVGTMAAFPLRVTTPGGASVAATGLTMATVRPTHRRRGLLKTMLRRQADEAYAQGEPLVLHTVTDPGVYRTIGTGCATRQMSVVIDTARPGLSVPESADAVVLRLVDPESALERCEAVYARKVPGRPGMLSRQPGWGRLLIGSPGAGAPVLYCVTSEQEGEFTGYARYSVDADVVEVLDVEALDSASYAALWRFLAELHLTSRVSACNRPLDDPLLHLAPDTRQCKATVSDSLYVRLIDVGKALQARTYTHPLDVVLDVVDAFCPWNAGRWRLSGDAKGASCTRTSDPAELSLSSAELAGAYLGGVGLRALAGAGKVRELRRGALAEASAAFRGDLAPWLPFGF</sequence>
<comment type="caution">
    <text evidence="6">The sequence shown here is derived from an EMBL/GenBank/DDBJ whole genome shotgun (WGS) entry which is preliminary data.</text>
</comment>
<feature type="active site" description="Proton acceptor; via carboxylate" evidence="4">
    <location>
        <position position="406"/>
    </location>
</feature>
<evidence type="ECO:0000256" key="2">
    <source>
        <dbReference type="ARBA" id="ARBA00022679"/>
    </source>
</evidence>
<accession>A0ABQ2Z1X2</accession>
<dbReference type="SUPFAM" id="SSF55718">
    <property type="entry name" value="SCP-like"/>
    <property type="match status" value="1"/>
</dbReference>
<name>A0ABQ2Z1X2_9ACTN</name>
<feature type="binding site" evidence="4">
    <location>
        <begin position="90"/>
        <end position="92"/>
    </location>
    <ligand>
        <name>acetyl-CoA</name>
        <dbReference type="ChEBI" id="CHEBI:57288"/>
    </ligand>
</feature>
<comment type="similarity">
    <text evidence="1 4">Belongs to the acetyltransferase Eis family.</text>
</comment>
<dbReference type="Pfam" id="PF13527">
    <property type="entry name" value="Acetyltransf_9"/>
    <property type="match status" value="1"/>
</dbReference>
<proteinExistence type="inferred from homology"/>
<dbReference type="Proteomes" id="UP000659223">
    <property type="component" value="Unassembled WGS sequence"/>
</dbReference>
<reference evidence="7" key="1">
    <citation type="journal article" date="2019" name="Int. J. Syst. Evol. Microbiol.">
        <title>The Global Catalogue of Microorganisms (GCM) 10K type strain sequencing project: providing services to taxonomists for standard genome sequencing and annotation.</title>
        <authorList>
            <consortium name="The Broad Institute Genomics Platform"/>
            <consortium name="The Broad Institute Genome Sequencing Center for Infectious Disease"/>
            <person name="Wu L."/>
            <person name="Ma J."/>
        </authorList>
    </citation>
    <scope>NUCLEOTIDE SEQUENCE [LARGE SCALE GENOMIC DNA]</scope>
    <source>
        <strain evidence="7">JCM 4586</strain>
    </source>
</reference>
<dbReference type="InterPro" id="IPR025559">
    <property type="entry name" value="Eis_dom"/>
</dbReference>
<comment type="subunit">
    <text evidence="4">Homohexamer; trimer of dimers.</text>
</comment>
<dbReference type="InterPro" id="IPR016181">
    <property type="entry name" value="Acyl_CoA_acyltransferase"/>
</dbReference>
<dbReference type="RefSeq" id="WP_190024394.1">
    <property type="nucleotide sequence ID" value="NZ_BMUT01000013.1"/>
</dbReference>
<dbReference type="Pfam" id="PF13530">
    <property type="entry name" value="SCP2_2"/>
    <property type="match status" value="1"/>
</dbReference>
<evidence type="ECO:0000313" key="7">
    <source>
        <dbReference type="Proteomes" id="UP000659223"/>
    </source>
</evidence>
<gene>
    <name evidence="6" type="ORF">GCM10010324_54480</name>
</gene>
<dbReference type="Pfam" id="PF17668">
    <property type="entry name" value="Acetyltransf_17"/>
    <property type="match status" value="1"/>
</dbReference>
<feature type="domain" description="N-acetyltransferase" evidence="5">
    <location>
        <begin position="11"/>
        <end position="157"/>
    </location>
</feature>
<keyword evidence="2 4" id="KW-0808">Transferase</keyword>
<dbReference type="InterPro" id="IPR036527">
    <property type="entry name" value="SCP2_sterol-bd_dom_sf"/>
</dbReference>
<dbReference type="Gene3D" id="3.40.630.30">
    <property type="match status" value="2"/>
</dbReference>
<dbReference type="HAMAP" id="MF_01812">
    <property type="entry name" value="Eis"/>
    <property type="match status" value="1"/>
</dbReference>
<organism evidence="6 7">
    <name type="scientific">Streptomyces hiroshimensis</name>
    <dbReference type="NCBI Taxonomy" id="66424"/>
    <lineage>
        <taxon>Bacteria</taxon>
        <taxon>Bacillati</taxon>
        <taxon>Actinomycetota</taxon>
        <taxon>Actinomycetes</taxon>
        <taxon>Kitasatosporales</taxon>
        <taxon>Streptomycetaceae</taxon>
        <taxon>Streptomyces</taxon>
    </lineage>
</organism>
<keyword evidence="7" id="KW-1185">Reference proteome</keyword>
<dbReference type="PROSITE" id="PS51186">
    <property type="entry name" value="GNAT"/>
    <property type="match status" value="1"/>
</dbReference>
<dbReference type="EMBL" id="BMUT01000013">
    <property type="protein sequence ID" value="GGY00911.1"/>
    <property type="molecule type" value="Genomic_DNA"/>
</dbReference>
<dbReference type="PANTHER" id="PTHR37817">
    <property type="entry name" value="N-ACETYLTRANSFERASE EIS"/>
    <property type="match status" value="1"/>
</dbReference>
<dbReference type="NCBIfam" id="NF002367">
    <property type="entry name" value="PRK01346.1-4"/>
    <property type="match status" value="1"/>
</dbReference>
<evidence type="ECO:0000256" key="4">
    <source>
        <dbReference type="HAMAP-Rule" id="MF_01812"/>
    </source>
</evidence>
<protein>
    <submittedName>
        <fullName evidence="6">UPF0256 protein</fullName>
    </submittedName>
</protein>
<keyword evidence="3 4" id="KW-0012">Acyltransferase</keyword>
<evidence type="ECO:0000256" key="1">
    <source>
        <dbReference type="ARBA" id="ARBA00009213"/>
    </source>
</evidence>
<dbReference type="SUPFAM" id="SSF55729">
    <property type="entry name" value="Acyl-CoA N-acyltransferases (Nat)"/>
    <property type="match status" value="1"/>
</dbReference>
<evidence type="ECO:0000256" key="3">
    <source>
        <dbReference type="ARBA" id="ARBA00023315"/>
    </source>
</evidence>
<dbReference type="InterPro" id="IPR051554">
    <property type="entry name" value="Acetyltransferase_Eis"/>
</dbReference>
<dbReference type="Gene3D" id="3.30.1050.10">
    <property type="entry name" value="SCP2 sterol-binding domain"/>
    <property type="match status" value="1"/>
</dbReference>
<feature type="binding site" evidence="4">
    <location>
        <begin position="98"/>
        <end position="103"/>
    </location>
    <ligand>
        <name>acetyl-CoA</name>
        <dbReference type="ChEBI" id="CHEBI:57288"/>
    </ligand>
</feature>
<feature type="active site" description="Proton donor" evidence="4">
    <location>
        <position position="131"/>
    </location>
</feature>
<dbReference type="InterPro" id="IPR000182">
    <property type="entry name" value="GNAT_dom"/>
</dbReference>
<comment type="caution">
    <text evidence="4">Lacks conserved residue(s) required for the propagation of feature annotation.</text>
</comment>
<dbReference type="PANTHER" id="PTHR37817:SF1">
    <property type="entry name" value="N-ACETYLTRANSFERASE EIS"/>
    <property type="match status" value="1"/>
</dbReference>
<dbReference type="InterPro" id="IPR041380">
    <property type="entry name" value="Acetyltransf_17"/>
</dbReference>
<evidence type="ECO:0000259" key="5">
    <source>
        <dbReference type="PROSITE" id="PS51186"/>
    </source>
</evidence>